<dbReference type="InterPro" id="IPR014010">
    <property type="entry name" value="REJ_dom"/>
</dbReference>
<dbReference type="AlphaFoldDB" id="A0A8S3RZW5"/>
<keyword evidence="4" id="KW-0677">Repeat</keyword>
<keyword evidence="3" id="KW-0812">Transmembrane</keyword>
<evidence type="ECO:0000256" key="3">
    <source>
        <dbReference type="ARBA" id="ARBA00022692"/>
    </source>
</evidence>
<dbReference type="Proteomes" id="UP000683360">
    <property type="component" value="Unassembled WGS sequence"/>
</dbReference>
<proteinExistence type="inferred from homology"/>
<dbReference type="GO" id="GO:0006816">
    <property type="term" value="P:calcium ion transport"/>
    <property type="evidence" value="ECO:0007669"/>
    <property type="project" value="TreeGrafter"/>
</dbReference>
<evidence type="ECO:0000259" key="7">
    <source>
        <dbReference type="PROSITE" id="PS51111"/>
    </source>
</evidence>
<feature type="domain" description="REJ" evidence="7">
    <location>
        <begin position="1"/>
        <end position="208"/>
    </location>
</feature>
<dbReference type="PROSITE" id="PS51111">
    <property type="entry name" value="REJ"/>
    <property type="match status" value="1"/>
</dbReference>
<evidence type="ECO:0000313" key="9">
    <source>
        <dbReference type="Proteomes" id="UP000683360"/>
    </source>
</evidence>
<organism evidence="8 9">
    <name type="scientific">Mytilus edulis</name>
    <name type="common">Blue mussel</name>
    <dbReference type="NCBI Taxonomy" id="6550"/>
    <lineage>
        <taxon>Eukaryota</taxon>
        <taxon>Metazoa</taxon>
        <taxon>Spiralia</taxon>
        <taxon>Lophotrochozoa</taxon>
        <taxon>Mollusca</taxon>
        <taxon>Bivalvia</taxon>
        <taxon>Autobranchia</taxon>
        <taxon>Pteriomorphia</taxon>
        <taxon>Mytilida</taxon>
        <taxon>Mytiloidea</taxon>
        <taxon>Mytilidae</taxon>
        <taxon>Mytilinae</taxon>
        <taxon>Mytilus</taxon>
    </lineage>
</organism>
<dbReference type="PANTHER" id="PTHR46730">
    <property type="entry name" value="POLYCYSTIN-1"/>
    <property type="match status" value="1"/>
</dbReference>
<evidence type="ECO:0000256" key="1">
    <source>
        <dbReference type="ARBA" id="ARBA00004370"/>
    </source>
</evidence>
<dbReference type="GO" id="GO:0005261">
    <property type="term" value="F:monoatomic cation channel activity"/>
    <property type="evidence" value="ECO:0007669"/>
    <property type="project" value="TreeGrafter"/>
</dbReference>
<evidence type="ECO:0000256" key="4">
    <source>
        <dbReference type="ARBA" id="ARBA00022737"/>
    </source>
</evidence>
<dbReference type="GO" id="GO:0005886">
    <property type="term" value="C:plasma membrane"/>
    <property type="evidence" value="ECO:0007669"/>
    <property type="project" value="TreeGrafter"/>
</dbReference>
<keyword evidence="6" id="KW-0472">Membrane</keyword>
<gene>
    <name evidence="8" type="ORF">MEDL_28911</name>
</gene>
<comment type="caution">
    <text evidence="8">The sequence shown here is derived from an EMBL/GenBank/DDBJ whole genome shotgun (WGS) entry which is preliminary data.</text>
</comment>
<evidence type="ECO:0000313" key="8">
    <source>
        <dbReference type="EMBL" id="CAG2215129.1"/>
    </source>
</evidence>
<comment type="similarity">
    <text evidence="2">Belongs to the polycystin family.</text>
</comment>
<evidence type="ECO:0000256" key="6">
    <source>
        <dbReference type="ARBA" id="ARBA00023136"/>
    </source>
</evidence>
<evidence type="ECO:0000256" key="5">
    <source>
        <dbReference type="ARBA" id="ARBA00022989"/>
    </source>
</evidence>
<protein>
    <recommendedName>
        <fullName evidence="7">REJ domain-containing protein</fullName>
    </recommendedName>
</protein>
<accession>A0A8S3RZW5</accession>
<sequence>MDKKLLGSADTIRSATALQAVKVQIGHAPTINILCRKNCLPKLSLNSLLILNADCPECSLSDTKYEWSILVFNHTTEVFDSLNSVPSLTADEIGIRTDAFREMDRIRFHLLIKHPGDLNQADYIVSVNAPPYGGSCSITLIQVNNVINTDRSTQSDTELVNTITELVNDGMIEARISNDPKQVIYQASIIVASIALIVSKNTLTVTIP</sequence>
<evidence type="ECO:0000256" key="2">
    <source>
        <dbReference type="ARBA" id="ARBA00007200"/>
    </source>
</evidence>
<dbReference type="OrthoDB" id="5986471at2759"/>
<dbReference type="EMBL" id="CAJPWZ010001434">
    <property type="protein sequence ID" value="CAG2215129.1"/>
    <property type="molecule type" value="Genomic_DNA"/>
</dbReference>
<dbReference type="InterPro" id="IPR002859">
    <property type="entry name" value="PKD/REJ-like"/>
</dbReference>
<keyword evidence="5" id="KW-1133">Transmembrane helix</keyword>
<dbReference type="Pfam" id="PF02010">
    <property type="entry name" value="REJ"/>
    <property type="match status" value="1"/>
</dbReference>
<dbReference type="PANTHER" id="PTHR46730:SF1">
    <property type="entry name" value="PLAT DOMAIN-CONTAINING PROTEIN"/>
    <property type="match status" value="1"/>
</dbReference>
<name>A0A8S3RZW5_MYTED</name>
<reference evidence="8" key="1">
    <citation type="submission" date="2021-03" db="EMBL/GenBank/DDBJ databases">
        <authorList>
            <person name="Bekaert M."/>
        </authorList>
    </citation>
    <scope>NUCLEOTIDE SEQUENCE</scope>
</reference>
<comment type="subcellular location">
    <subcellularLocation>
        <location evidence="1">Membrane</location>
    </subcellularLocation>
</comment>
<keyword evidence="9" id="KW-1185">Reference proteome</keyword>